<feature type="region of interest" description="Disordered" evidence="1">
    <location>
        <begin position="239"/>
        <end position="259"/>
    </location>
</feature>
<sequence length="259" mass="28348">MQRGWRNDGQHLQLLLLMKQAPTQCGFLTLCDRISAQHCWASKINAKPALSRGAHLGSMHRSLAGDKKRRTPNLLVEERRTVSLAGGHFDLGGRRRPSAKVPPLNDRTAVKRPRRPFRQFLWAGGRSPKERPPAQRKCPCNEDAGSELSRRSCRGATGAVAPVAYFSVCLADTEILCGALLRGPLQCPCHGHGHCRGPQGPRGTPYRHPVPGGRPARNRMAVGGVRIPMAAERAPQPWRIHKGSGKPAGDRRFTLSGRG</sequence>
<protein>
    <submittedName>
        <fullName evidence="2">Uncharacterized protein</fullName>
    </submittedName>
</protein>
<evidence type="ECO:0000313" key="2">
    <source>
        <dbReference type="EMBL" id="KAJ1086067.1"/>
    </source>
</evidence>
<keyword evidence="3" id="KW-1185">Reference proteome</keyword>
<organism evidence="2 3">
    <name type="scientific">Pleurodeles waltl</name>
    <name type="common">Iberian ribbed newt</name>
    <dbReference type="NCBI Taxonomy" id="8319"/>
    <lineage>
        <taxon>Eukaryota</taxon>
        <taxon>Metazoa</taxon>
        <taxon>Chordata</taxon>
        <taxon>Craniata</taxon>
        <taxon>Vertebrata</taxon>
        <taxon>Euteleostomi</taxon>
        <taxon>Amphibia</taxon>
        <taxon>Batrachia</taxon>
        <taxon>Caudata</taxon>
        <taxon>Salamandroidea</taxon>
        <taxon>Salamandridae</taxon>
        <taxon>Pleurodelinae</taxon>
        <taxon>Pleurodeles</taxon>
    </lineage>
</organism>
<reference evidence="2" key="1">
    <citation type="journal article" date="2022" name="bioRxiv">
        <title>Sequencing and chromosome-scale assembly of the giantPleurodeles waltlgenome.</title>
        <authorList>
            <person name="Brown T."/>
            <person name="Elewa A."/>
            <person name="Iarovenko S."/>
            <person name="Subramanian E."/>
            <person name="Araus A.J."/>
            <person name="Petzold A."/>
            <person name="Susuki M."/>
            <person name="Suzuki K.-i.T."/>
            <person name="Hayashi T."/>
            <person name="Toyoda A."/>
            <person name="Oliveira C."/>
            <person name="Osipova E."/>
            <person name="Leigh N.D."/>
            <person name="Simon A."/>
            <person name="Yun M.H."/>
        </authorList>
    </citation>
    <scope>NUCLEOTIDE SEQUENCE</scope>
    <source>
        <strain evidence="2">20211129_DDA</strain>
        <tissue evidence="2">Liver</tissue>
    </source>
</reference>
<feature type="region of interest" description="Disordered" evidence="1">
    <location>
        <begin position="123"/>
        <end position="147"/>
    </location>
</feature>
<gene>
    <name evidence="2" type="ORF">NDU88_006191</name>
</gene>
<name>A0AAV7L3E2_PLEWA</name>
<dbReference type="Proteomes" id="UP001066276">
    <property type="component" value="Chromosome 12"/>
</dbReference>
<proteinExistence type="predicted"/>
<feature type="region of interest" description="Disordered" evidence="1">
    <location>
        <begin position="87"/>
        <end position="106"/>
    </location>
</feature>
<evidence type="ECO:0000256" key="1">
    <source>
        <dbReference type="SAM" id="MobiDB-lite"/>
    </source>
</evidence>
<dbReference type="AlphaFoldDB" id="A0AAV7L3E2"/>
<dbReference type="EMBL" id="JANPWB010000016">
    <property type="protein sequence ID" value="KAJ1086067.1"/>
    <property type="molecule type" value="Genomic_DNA"/>
</dbReference>
<accession>A0AAV7L3E2</accession>
<comment type="caution">
    <text evidence="2">The sequence shown here is derived from an EMBL/GenBank/DDBJ whole genome shotgun (WGS) entry which is preliminary data.</text>
</comment>
<evidence type="ECO:0000313" key="3">
    <source>
        <dbReference type="Proteomes" id="UP001066276"/>
    </source>
</evidence>